<dbReference type="InterPro" id="IPR000383">
    <property type="entry name" value="Xaa-Pro-like_dom"/>
</dbReference>
<proteinExistence type="predicted"/>
<evidence type="ECO:0000313" key="5">
    <source>
        <dbReference type="Proteomes" id="UP001232148"/>
    </source>
</evidence>
<name>A0AAD9HGK1_9PEZI</name>
<evidence type="ECO:0000313" key="4">
    <source>
        <dbReference type="EMBL" id="KAK2027514.1"/>
    </source>
</evidence>
<dbReference type="InterPro" id="IPR008979">
    <property type="entry name" value="Galactose-bd-like_sf"/>
</dbReference>
<protein>
    <submittedName>
        <fullName evidence="4">Alpha/beta-hydrolase</fullName>
    </submittedName>
</protein>
<dbReference type="EMBL" id="MU842893">
    <property type="protein sequence ID" value="KAK2027514.1"/>
    <property type="molecule type" value="Genomic_DNA"/>
</dbReference>
<dbReference type="NCBIfam" id="TIGR00976">
    <property type="entry name" value="CocE_NonD"/>
    <property type="match status" value="1"/>
</dbReference>
<dbReference type="InterPro" id="IPR013736">
    <property type="entry name" value="Xaa-Pro_dipept_C"/>
</dbReference>
<keyword evidence="5" id="KW-1185">Reference proteome</keyword>
<reference evidence="4" key="1">
    <citation type="submission" date="2021-06" db="EMBL/GenBank/DDBJ databases">
        <title>Comparative genomics, transcriptomics and evolutionary studies reveal genomic signatures of adaptation to plant cell wall in hemibiotrophic fungi.</title>
        <authorList>
            <consortium name="DOE Joint Genome Institute"/>
            <person name="Baroncelli R."/>
            <person name="Diaz J.F."/>
            <person name="Benocci T."/>
            <person name="Peng M."/>
            <person name="Battaglia E."/>
            <person name="Haridas S."/>
            <person name="Andreopoulos W."/>
            <person name="Labutti K."/>
            <person name="Pangilinan J."/>
            <person name="Floch G.L."/>
            <person name="Makela M.R."/>
            <person name="Henrissat B."/>
            <person name="Grigoriev I.V."/>
            <person name="Crouch J.A."/>
            <person name="De Vries R.P."/>
            <person name="Sukno S.A."/>
            <person name="Thon M.R."/>
        </authorList>
    </citation>
    <scope>NUCLEOTIDE SEQUENCE</scope>
    <source>
        <strain evidence="4">MAFF235873</strain>
    </source>
</reference>
<evidence type="ECO:0000256" key="2">
    <source>
        <dbReference type="SAM" id="MobiDB-lite"/>
    </source>
</evidence>
<dbReference type="Pfam" id="PF02129">
    <property type="entry name" value="Peptidase_S15"/>
    <property type="match status" value="1"/>
</dbReference>
<accession>A0AAD9HGK1</accession>
<dbReference type="SMART" id="SM00939">
    <property type="entry name" value="PepX_C"/>
    <property type="match status" value="1"/>
</dbReference>
<keyword evidence="1" id="KW-0378">Hydrolase</keyword>
<dbReference type="InterPro" id="IPR029058">
    <property type="entry name" value="AB_hydrolase_fold"/>
</dbReference>
<feature type="domain" description="Xaa-Pro dipeptidyl-peptidase C-terminal" evidence="3">
    <location>
        <begin position="223"/>
        <end position="488"/>
    </location>
</feature>
<feature type="region of interest" description="Disordered" evidence="2">
    <location>
        <begin position="378"/>
        <end position="408"/>
    </location>
</feature>
<evidence type="ECO:0000259" key="3">
    <source>
        <dbReference type="SMART" id="SM00939"/>
    </source>
</evidence>
<dbReference type="PANTHER" id="PTHR43056:SF10">
    <property type="entry name" value="COCE_NOND FAMILY, PUTATIVE (AFU_ORTHOLOGUE AFUA_7G00600)-RELATED"/>
    <property type="match status" value="1"/>
</dbReference>
<dbReference type="PANTHER" id="PTHR43056">
    <property type="entry name" value="PEPTIDASE S9 PROLYL OLIGOPEPTIDASE"/>
    <property type="match status" value="1"/>
</dbReference>
<dbReference type="InterPro" id="IPR005674">
    <property type="entry name" value="CocE/Ser_esterase"/>
</dbReference>
<dbReference type="SUPFAM" id="SSF53474">
    <property type="entry name" value="alpha/beta-Hydrolases"/>
    <property type="match status" value="1"/>
</dbReference>
<dbReference type="Pfam" id="PF08530">
    <property type="entry name" value="PepX_C"/>
    <property type="match status" value="1"/>
</dbReference>
<sequence>MRDYPHVGIPMSHTSGLEKFEGPDPADWCPRGYALVQPDARGTFNSEGDVYHYGTQEAQDGYDTIEWIAKQSWSNGNVGLVGNSHLGTMQWFIAAEKPPHLKAIAPWEGVGDFYRQSLCRGGIPNTGFWRILSESMQGNNLREDFATMIEKHPHMNAYWEDKNPKLANIDIPMYVLMSYSTGLHTEGSFRGWKYSNSKEKWLRVHPTQEWHDIHQPESNDDLQRFMDHYLLGKNNGWEFTPKVRVSLLRFNRPPIVHRVEDNYPPSRTEYHKFYLDANNGALSTTIPNTSGVVSYKSDDFGDEGAHFVYKFNEYTELIGPSKLKVFMSTKDSDDMDVYIMMRKLDADGNALMALNIPLKDQPHATKEEDVDDMNLYKHNGPSGRLRASKRALGQDPRLTEEQRKSQTPTELWFPYDKEEKVSPGDVVELDIAIWPAGITFEAGESLRLEVKGHDHHLHEMPGIGPTLKNLNTGMHNVHTGEKYLSQLLLPLTF</sequence>
<organism evidence="4 5">
    <name type="scientific">Colletotrichum zoysiae</name>
    <dbReference type="NCBI Taxonomy" id="1216348"/>
    <lineage>
        <taxon>Eukaryota</taxon>
        <taxon>Fungi</taxon>
        <taxon>Dikarya</taxon>
        <taxon>Ascomycota</taxon>
        <taxon>Pezizomycotina</taxon>
        <taxon>Sordariomycetes</taxon>
        <taxon>Hypocreomycetidae</taxon>
        <taxon>Glomerellales</taxon>
        <taxon>Glomerellaceae</taxon>
        <taxon>Colletotrichum</taxon>
        <taxon>Colletotrichum graminicola species complex</taxon>
    </lineage>
</organism>
<comment type="caution">
    <text evidence="4">The sequence shown here is derived from an EMBL/GenBank/DDBJ whole genome shotgun (WGS) entry which is preliminary data.</text>
</comment>
<dbReference type="Gene3D" id="3.40.50.1820">
    <property type="entry name" value="alpha/beta hydrolase"/>
    <property type="match status" value="1"/>
</dbReference>
<gene>
    <name evidence="4" type="ORF">LX32DRAFT_592513</name>
</gene>
<dbReference type="Proteomes" id="UP001232148">
    <property type="component" value="Unassembled WGS sequence"/>
</dbReference>
<dbReference type="GO" id="GO:0008239">
    <property type="term" value="F:dipeptidyl-peptidase activity"/>
    <property type="evidence" value="ECO:0007669"/>
    <property type="project" value="InterPro"/>
</dbReference>
<dbReference type="SUPFAM" id="SSF49785">
    <property type="entry name" value="Galactose-binding domain-like"/>
    <property type="match status" value="1"/>
</dbReference>
<evidence type="ECO:0000256" key="1">
    <source>
        <dbReference type="ARBA" id="ARBA00022801"/>
    </source>
</evidence>
<dbReference type="Gene3D" id="2.60.120.260">
    <property type="entry name" value="Galactose-binding domain-like"/>
    <property type="match status" value="1"/>
</dbReference>
<dbReference type="Gene3D" id="1.10.3020.20">
    <property type="match status" value="1"/>
</dbReference>
<dbReference type="AlphaFoldDB" id="A0AAD9HGK1"/>
<dbReference type="InterPro" id="IPR050585">
    <property type="entry name" value="Xaa-Pro_dipeptidyl-ppase/CocE"/>
</dbReference>